<name>A0A1Z2QSR7_9ASTR</name>
<sequence>MNQKPYYIDPKVFRRFWNMRVDSLFARLVLRYLLTWGDSWKQRIALSYLYNREAQTTSLFDRLAFTYVLGVGLGTHSLCTSLVRAYLVNRGITPNFLFATLARAFLHFLRRRPQARNLFDTMARLYLLRRCDEAIYKGLSVKGLDDVFDLAQVEGINLIDRHFDRITKTRRAWETAKLVVFYRVLEAVYQENLDAFVYTAELGYWTGAFNHLRRLEKEAESD</sequence>
<organism evidence="1">
    <name type="scientific">Diastatea micrantha</name>
    <dbReference type="NCBI Taxonomy" id="368674"/>
    <lineage>
        <taxon>Eukaryota</taxon>
        <taxon>Viridiplantae</taxon>
        <taxon>Streptophyta</taxon>
        <taxon>Embryophyta</taxon>
        <taxon>Tracheophyta</taxon>
        <taxon>Spermatophyta</taxon>
        <taxon>Magnoliopsida</taxon>
        <taxon>eudicotyledons</taxon>
        <taxon>Gunneridae</taxon>
        <taxon>Pentapetalae</taxon>
        <taxon>asterids</taxon>
        <taxon>campanulids</taxon>
        <taxon>Asterales</taxon>
        <taxon>Campanulaceae</taxon>
        <taxon>Diastatea</taxon>
    </lineage>
</organism>
<protein>
    <submittedName>
        <fullName evidence="1">Uncharacterized protein</fullName>
    </submittedName>
</protein>
<dbReference type="AlphaFoldDB" id="A0A1Z2QSR7"/>
<dbReference type="EMBL" id="MF061170">
    <property type="protein sequence ID" value="ASA34522.1"/>
    <property type="molecule type" value="Genomic_DNA"/>
</dbReference>
<dbReference type="GeneID" id="33367717"/>
<geneLocation type="plastid" evidence="1"/>
<dbReference type="RefSeq" id="YP_009403329.1">
    <property type="nucleotide sequence ID" value="NC_035358.1"/>
</dbReference>
<proteinExistence type="predicted"/>
<gene>
    <name evidence="1" type="primary">ORF222</name>
    <name evidence="1" type="ORF">Dias_mi1Pt0566</name>
</gene>
<keyword evidence="1" id="KW-0934">Plastid</keyword>
<evidence type="ECO:0000313" key="1">
    <source>
        <dbReference type="EMBL" id="ASA34522.1"/>
    </source>
</evidence>
<reference evidence="1" key="1">
    <citation type="journal article" date="2017" name="Am. J. Bot.">
        <title>The East Asian origin of the giant lobelias.</title>
        <authorList>
            <person name="Knox E.B."/>
            <person name="Li C."/>
        </authorList>
    </citation>
    <scope>NUCLEOTIDE SEQUENCE</scope>
</reference>
<accession>A0A1Z2QSR7</accession>